<sequence length="531" mass="56172">MKNWILKTTLALATAVTGWSAETIDTTGLQAELASWAGDKPGAVIALVIDGDARGIATAGRWSAEDERLADEHTLFEIGSISKVFTALLTATAVQDGVLAWDEPVAGGFAPSTITYADLATHMSGLPRLPTDFPSLDLVDPYAISDVAEVQRAFAANAPEAEQGTWAYSNLGAAVLGQAVAAELKMSYEDAVRARVLQPLGMTETVMSGLEKLDTAKLAPGFNSAGPAARWRFDGYAPAGAWISSAADMERFMRGLMAAEEPWASTMEVQAETDGPYAMGYGWMIHDVAGESVKGHAGGTGGYRSFVGIQPATGRGIVVLGARDEDVAGIGLGWLQGLFDGAVKSTDEPVVLEDFVGEYPLAPQFVISVFLQDGQLRAQATGQPSFGLKAAGADAFAFEGVAARLSFERDDDGAVTGLVLHQGGRDMPAPRRDASEVKQETKGIELAPAQLEGLAGDYELAPTLIVSITVDRGQVFAQLTGQARYPVYAKAPDRFFYDVVEAELEFQRDETGAVTGLVLHQAGQHIPGKKR</sequence>
<name>A0ABZ1CCF5_9BACT</name>
<dbReference type="EMBL" id="CP139781">
    <property type="protein sequence ID" value="WRQ89354.1"/>
    <property type="molecule type" value="Genomic_DNA"/>
</dbReference>
<reference evidence="8 9" key="1">
    <citation type="submission" date="2023-12" db="EMBL/GenBank/DDBJ databases">
        <title>Description of an unclassified Opitutus bacterium of Verrucomicrobiota.</title>
        <authorList>
            <person name="Zhang D.-F."/>
        </authorList>
    </citation>
    <scope>NUCLEOTIDE SEQUENCE [LARGE SCALE GENOMIC DNA]</scope>
    <source>
        <strain evidence="8 9">WL0086</strain>
    </source>
</reference>
<dbReference type="InterPro" id="IPR050491">
    <property type="entry name" value="AmpC-like"/>
</dbReference>
<dbReference type="InterPro" id="IPR021860">
    <property type="entry name" value="Peptidase_S12_Pab87-rel_C"/>
</dbReference>
<evidence type="ECO:0000313" key="9">
    <source>
        <dbReference type="Proteomes" id="UP000738431"/>
    </source>
</evidence>
<dbReference type="Gene3D" id="3.40.710.10">
    <property type="entry name" value="DD-peptidase/beta-lactamase superfamily"/>
    <property type="match status" value="1"/>
</dbReference>
<protein>
    <recommendedName>
        <fullName evidence="5">Beta-lactamase</fullName>
        <ecNumber evidence="5">3.5.2.6</ecNumber>
    </recommendedName>
</protein>
<dbReference type="GO" id="GO:0016787">
    <property type="term" value="F:hydrolase activity"/>
    <property type="evidence" value="ECO:0007669"/>
    <property type="project" value="UniProtKB-KW"/>
</dbReference>
<organism evidence="8 9">
    <name type="scientific">Actomonas aquatica</name>
    <dbReference type="NCBI Taxonomy" id="2866162"/>
    <lineage>
        <taxon>Bacteria</taxon>
        <taxon>Pseudomonadati</taxon>
        <taxon>Verrucomicrobiota</taxon>
        <taxon>Opitutia</taxon>
        <taxon>Opitutales</taxon>
        <taxon>Opitutaceae</taxon>
        <taxon>Actomonas</taxon>
    </lineage>
</organism>
<dbReference type="InterPro" id="IPR012338">
    <property type="entry name" value="Beta-lactam/transpept-like"/>
</dbReference>
<dbReference type="Proteomes" id="UP000738431">
    <property type="component" value="Chromosome"/>
</dbReference>
<feature type="domain" description="Peptidase S12 Pab87-related C-terminal" evidence="7">
    <location>
        <begin position="347"/>
        <end position="421"/>
    </location>
</feature>
<dbReference type="SUPFAM" id="SSF56601">
    <property type="entry name" value="beta-lactamase/transpeptidase-like"/>
    <property type="match status" value="1"/>
</dbReference>
<dbReference type="PANTHER" id="PTHR46825">
    <property type="entry name" value="D-ALANYL-D-ALANINE-CARBOXYPEPTIDASE/ENDOPEPTIDASE AMPH"/>
    <property type="match status" value="1"/>
</dbReference>
<evidence type="ECO:0000259" key="7">
    <source>
        <dbReference type="Pfam" id="PF11954"/>
    </source>
</evidence>
<comment type="catalytic activity">
    <reaction evidence="1 5">
        <text>a beta-lactam + H2O = a substituted beta-amino acid</text>
        <dbReference type="Rhea" id="RHEA:20401"/>
        <dbReference type="ChEBI" id="CHEBI:15377"/>
        <dbReference type="ChEBI" id="CHEBI:35627"/>
        <dbReference type="ChEBI" id="CHEBI:140347"/>
        <dbReference type="EC" id="3.5.2.6"/>
    </reaction>
</comment>
<evidence type="ECO:0000256" key="4">
    <source>
        <dbReference type="ARBA" id="ARBA00023251"/>
    </source>
</evidence>
<keyword evidence="4 5" id="KW-0046">Antibiotic resistance</keyword>
<feature type="domain" description="Beta-lactamase-related" evidence="6">
    <location>
        <begin position="38"/>
        <end position="325"/>
    </location>
</feature>
<evidence type="ECO:0000313" key="8">
    <source>
        <dbReference type="EMBL" id="WRQ89354.1"/>
    </source>
</evidence>
<evidence type="ECO:0000259" key="6">
    <source>
        <dbReference type="Pfam" id="PF00144"/>
    </source>
</evidence>
<keyword evidence="9" id="KW-1185">Reference proteome</keyword>
<dbReference type="PROSITE" id="PS00336">
    <property type="entry name" value="BETA_LACTAMASE_C"/>
    <property type="match status" value="1"/>
</dbReference>
<dbReference type="EC" id="3.5.2.6" evidence="5"/>
<accession>A0ABZ1CCF5</accession>
<dbReference type="RefSeq" id="WP_221029955.1">
    <property type="nucleotide sequence ID" value="NZ_CP139781.1"/>
</dbReference>
<evidence type="ECO:0000256" key="3">
    <source>
        <dbReference type="ARBA" id="ARBA00022801"/>
    </source>
</evidence>
<gene>
    <name evidence="8" type="ORF">K1X11_008030</name>
</gene>
<dbReference type="PANTHER" id="PTHR46825:SF8">
    <property type="entry name" value="BETA-LACTAMASE-RELATED"/>
    <property type="match status" value="1"/>
</dbReference>
<dbReference type="InterPro" id="IPR001466">
    <property type="entry name" value="Beta-lactam-related"/>
</dbReference>
<dbReference type="Pfam" id="PF11954">
    <property type="entry name" value="DUF3471"/>
    <property type="match status" value="2"/>
</dbReference>
<proteinExistence type="inferred from homology"/>
<comment type="similarity">
    <text evidence="2 5">Belongs to the class-C beta-lactamase family.</text>
</comment>
<feature type="domain" description="Peptidase S12 Pab87-related C-terminal" evidence="7">
    <location>
        <begin position="445"/>
        <end position="520"/>
    </location>
</feature>
<dbReference type="InterPro" id="IPR001586">
    <property type="entry name" value="Beta-lactam_class-C_AS"/>
</dbReference>
<evidence type="ECO:0000256" key="5">
    <source>
        <dbReference type="RuleBase" id="RU361140"/>
    </source>
</evidence>
<dbReference type="Pfam" id="PF00144">
    <property type="entry name" value="Beta-lactamase"/>
    <property type="match status" value="1"/>
</dbReference>
<keyword evidence="3 5" id="KW-0378">Hydrolase</keyword>
<evidence type="ECO:0000256" key="1">
    <source>
        <dbReference type="ARBA" id="ARBA00001526"/>
    </source>
</evidence>
<evidence type="ECO:0000256" key="2">
    <source>
        <dbReference type="ARBA" id="ARBA00007840"/>
    </source>
</evidence>